<organism evidence="2">
    <name type="scientific">Rhipicephalus microplus</name>
    <name type="common">Cattle tick</name>
    <name type="synonym">Boophilus microplus</name>
    <dbReference type="NCBI Taxonomy" id="6941"/>
    <lineage>
        <taxon>Eukaryota</taxon>
        <taxon>Metazoa</taxon>
        <taxon>Ecdysozoa</taxon>
        <taxon>Arthropoda</taxon>
        <taxon>Chelicerata</taxon>
        <taxon>Arachnida</taxon>
        <taxon>Acari</taxon>
        <taxon>Parasitiformes</taxon>
        <taxon>Ixodida</taxon>
        <taxon>Ixodoidea</taxon>
        <taxon>Ixodidae</taxon>
        <taxon>Rhipicephalinae</taxon>
        <taxon>Rhipicephalus</taxon>
        <taxon>Boophilus</taxon>
    </lineage>
</organism>
<dbReference type="VEuPathDB" id="VectorBase:LOC119164903"/>
<dbReference type="PANTHER" id="PTHR13076:SF9">
    <property type="entry name" value="COILED-COIL AND C2 DOMAIN-CONTAINING PROTEIN 1-LIKE"/>
    <property type="match status" value="1"/>
</dbReference>
<dbReference type="Pfam" id="PF00168">
    <property type="entry name" value="C2"/>
    <property type="match status" value="1"/>
</dbReference>
<accession>A0A6G5AAE9</accession>
<proteinExistence type="predicted"/>
<evidence type="ECO:0000259" key="1">
    <source>
        <dbReference type="PROSITE" id="PS50004"/>
    </source>
</evidence>
<dbReference type="SUPFAM" id="SSF49562">
    <property type="entry name" value="C2 domain (Calcium/lipid-binding domain, CaLB)"/>
    <property type="match status" value="1"/>
</dbReference>
<feature type="domain" description="C2" evidence="1">
    <location>
        <begin position="1"/>
        <end position="88"/>
    </location>
</feature>
<dbReference type="OrthoDB" id="19996at2759"/>
<reference evidence="2" key="1">
    <citation type="submission" date="2020-03" db="EMBL/GenBank/DDBJ databases">
        <title>A transcriptome and proteome of the tick Rhipicephalus microplus shaped by the genetic composition of its hosts and developmental stage.</title>
        <authorList>
            <person name="Garcia G.R."/>
            <person name="Ribeiro J.M.C."/>
            <person name="Maruyama S.R."/>
            <person name="Gardinasse L.G."/>
            <person name="Nelson K."/>
            <person name="Ferreira B.R."/>
            <person name="Andrade T.G."/>
            <person name="Santos I.K.F.M."/>
        </authorList>
    </citation>
    <scope>NUCLEOTIDE SEQUENCE</scope>
    <source>
        <strain evidence="2">NSGR</strain>
        <tissue evidence="2">Salivary glands</tissue>
    </source>
</reference>
<dbReference type="AlphaFoldDB" id="A0A6G5AAE9"/>
<dbReference type="EMBL" id="GIKN01004734">
    <property type="protein sequence ID" value="NIE47007.1"/>
    <property type="molecule type" value="Transcribed_RNA"/>
</dbReference>
<evidence type="ECO:0000313" key="2">
    <source>
        <dbReference type="EMBL" id="NIE47007.1"/>
    </source>
</evidence>
<keyword evidence="2" id="KW-0418">Kinase</keyword>
<dbReference type="PROSITE" id="PS50004">
    <property type="entry name" value="C2"/>
    <property type="match status" value="1"/>
</dbReference>
<dbReference type="Gene3D" id="2.60.40.150">
    <property type="entry name" value="C2 domain"/>
    <property type="match status" value="1"/>
</dbReference>
<dbReference type="InterPro" id="IPR000008">
    <property type="entry name" value="C2_dom"/>
</dbReference>
<keyword evidence="2" id="KW-0808">Transferase</keyword>
<protein>
    <submittedName>
        <fullName evidence="2">Protein kinase c conserved region 2</fullName>
    </submittedName>
</protein>
<dbReference type="InterPro" id="IPR039725">
    <property type="entry name" value="CC2D1A/B"/>
</dbReference>
<dbReference type="GO" id="GO:0016301">
    <property type="term" value="F:kinase activity"/>
    <property type="evidence" value="ECO:0007669"/>
    <property type="project" value="UniProtKB-KW"/>
</dbReference>
<dbReference type="InterPro" id="IPR035892">
    <property type="entry name" value="C2_domain_sf"/>
</dbReference>
<dbReference type="GO" id="GO:0001227">
    <property type="term" value="F:DNA-binding transcription repressor activity, RNA polymerase II-specific"/>
    <property type="evidence" value="ECO:0007669"/>
    <property type="project" value="InterPro"/>
</dbReference>
<dbReference type="PANTHER" id="PTHR13076">
    <property type="entry name" value="COILED-COIL AND C2 DOMAIN-CONTAINING PROTEIN 1-LIKE"/>
    <property type="match status" value="1"/>
</dbReference>
<sequence>MVTFPFPNDAPQTARTRTVKDTNNPEYNENFKFEVNRKSRSLARVMKRHPIKCEVWAKRGFLRSDACIGTASIKFEELENKCEIHDSYDVFDSKRPSGGKLEVKFECASLSSRNRWRRSGIGGSLSAASFRKLAICLPDGQRQQVMHPIVTDASCKFCVERWPHALHYVLVHKCACPFCCSFQLAVSAAQSRMTQLSKSEISPRGESDGSQLHLVGTRNWREISIVKEH</sequence>
<name>A0A6G5AAE9_RHIMP</name>